<keyword evidence="1" id="KW-1133">Transmembrane helix</keyword>
<name>A0ABX0JDK1_9BACL</name>
<accession>A0ABX0JDK1</accession>
<reference evidence="2" key="1">
    <citation type="submission" date="2020-03" db="EMBL/GenBank/DDBJ databases">
        <title>Draft sequencing of Paenibacilllus sp. S3N08.</title>
        <authorList>
            <person name="Kim D.-U."/>
        </authorList>
    </citation>
    <scope>NUCLEOTIDE SEQUENCE</scope>
    <source>
        <strain evidence="2">S3N08</strain>
    </source>
</reference>
<dbReference type="Proteomes" id="UP001165962">
    <property type="component" value="Unassembled WGS sequence"/>
</dbReference>
<sequence length="189" mass="21166">MRKIINLVLLYCLVLSIMTIFIPSTVYGCSCAQPQTVEAELNRSEAVFAGRVLEVKEQRNLNGSMTKAALFEVSHIWKGGSESQIIIHTGSGGGDCGFRFEEGKDYLVYAHPSTMYGDKELLITIICDRTNVLVQVQEDLAILGDGKVPTEQVNLEGELYRIDPYVWVTVIGIAVIGMMIFFVWRKVRR</sequence>
<organism evidence="2 3">
    <name type="scientific">Paenibacillus agricola</name>
    <dbReference type="NCBI Taxonomy" id="2716264"/>
    <lineage>
        <taxon>Bacteria</taxon>
        <taxon>Bacillati</taxon>
        <taxon>Bacillota</taxon>
        <taxon>Bacilli</taxon>
        <taxon>Bacillales</taxon>
        <taxon>Paenibacillaceae</taxon>
        <taxon>Paenibacillus</taxon>
    </lineage>
</organism>
<keyword evidence="1" id="KW-0472">Membrane</keyword>
<evidence type="ECO:0000313" key="2">
    <source>
        <dbReference type="EMBL" id="NHN34514.1"/>
    </source>
</evidence>
<feature type="transmembrane region" description="Helical" evidence="1">
    <location>
        <begin position="165"/>
        <end position="184"/>
    </location>
</feature>
<gene>
    <name evidence="2" type="ORF">G9U52_32500</name>
</gene>
<evidence type="ECO:0000313" key="3">
    <source>
        <dbReference type="Proteomes" id="UP001165962"/>
    </source>
</evidence>
<dbReference type="SUPFAM" id="SSF50242">
    <property type="entry name" value="TIMP-like"/>
    <property type="match status" value="1"/>
</dbReference>
<protein>
    <recommendedName>
        <fullName evidence="4">Tissue inhibitor of metalloproteinase</fullName>
    </recommendedName>
</protein>
<dbReference type="InterPro" id="IPR008993">
    <property type="entry name" value="TIMP-like_OB-fold"/>
</dbReference>
<dbReference type="PROSITE" id="PS51257">
    <property type="entry name" value="PROKAR_LIPOPROTEIN"/>
    <property type="match status" value="1"/>
</dbReference>
<dbReference type="Gene3D" id="2.40.50.120">
    <property type="match status" value="1"/>
</dbReference>
<keyword evidence="1" id="KW-0812">Transmembrane</keyword>
<dbReference type="EMBL" id="JAAOIW010000019">
    <property type="protein sequence ID" value="NHN34514.1"/>
    <property type="molecule type" value="Genomic_DNA"/>
</dbReference>
<evidence type="ECO:0008006" key="4">
    <source>
        <dbReference type="Google" id="ProtNLM"/>
    </source>
</evidence>
<proteinExistence type="predicted"/>
<comment type="caution">
    <text evidence="2">The sequence shown here is derived from an EMBL/GenBank/DDBJ whole genome shotgun (WGS) entry which is preliminary data.</text>
</comment>
<evidence type="ECO:0000256" key="1">
    <source>
        <dbReference type="SAM" id="Phobius"/>
    </source>
</evidence>
<dbReference type="RefSeq" id="WP_166155516.1">
    <property type="nucleotide sequence ID" value="NZ_JAAOIW010000019.1"/>
</dbReference>
<keyword evidence="3" id="KW-1185">Reference proteome</keyword>